<keyword evidence="1" id="KW-1185">Reference proteome</keyword>
<protein>
    <submittedName>
        <fullName evidence="2">Uncharacterized protein</fullName>
    </submittedName>
</protein>
<dbReference type="AlphaFoldDB" id="A0A914QH12"/>
<organism evidence="1 2">
    <name type="scientific">Panagrolaimus davidi</name>
    <dbReference type="NCBI Taxonomy" id="227884"/>
    <lineage>
        <taxon>Eukaryota</taxon>
        <taxon>Metazoa</taxon>
        <taxon>Ecdysozoa</taxon>
        <taxon>Nematoda</taxon>
        <taxon>Chromadorea</taxon>
        <taxon>Rhabditida</taxon>
        <taxon>Tylenchina</taxon>
        <taxon>Panagrolaimomorpha</taxon>
        <taxon>Panagrolaimoidea</taxon>
        <taxon>Panagrolaimidae</taxon>
        <taxon>Panagrolaimus</taxon>
    </lineage>
</organism>
<name>A0A914QH12_9BILA</name>
<evidence type="ECO:0000313" key="1">
    <source>
        <dbReference type="Proteomes" id="UP000887578"/>
    </source>
</evidence>
<evidence type="ECO:0000313" key="2">
    <source>
        <dbReference type="WBParaSite" id="PDA_v2.g30756.t1"/>
    </source>
</evidence>
<sequence>MDAVVDMEENSRINEIVESSGNNEMNSEHNGMETAENQKALEEAKEEVEKVWKNAFKVEAWKSIKPDDLFYLFFYVQQIERKIFSNFKRIDYCEKMLSKMSTEARKTEKFMDASEVPDTEISSVRTAAAADSVVGGQGHVHCDCLMKCETKRCKCKKEGRLCNSRCHNQRDCSNK</sequence>
<accession>A0A914QH12</accession>
<proteinExistence type="predicted"/>
<dbReference type="WBParaSite" id="PDA_v2.g30756.t1">
    <property type="protein sequence ID" value="PDA_v2.g30756.t1"/>
    <property type="gene ID" value="PDA_v2.g30756"/>
</dbReference>
<dbReference type="Proteomes" id="UP000887578">
    <property type="component" value="Unplaced"/>
</dbReference>
<reference evidence="2" key="1">
    <citation type="submission" date="2022-11" db="UniProtKB">
        <authorList>
            <consortium name="WormBaseParasite"/>
        </authorList>
    </citation>
    <scope>IDENTIFICATION</scope>
</reference>